<evidence type="ECO:0000313" key="8">
    <source>
        <dbReference type="EMBL" id="KAF2435966.1"/>
    </source>
</evidence>
<evidence type="ECO:0000256" key="5">
    <source>
        <dbReference type="ARBA" id="ARBA00022840"/>
    </source>
</evidence>
<dbReference type="FunFam" id="3.30.300.30:FF:000007">
    <property type="entry name" value="4-coumarate--CoA ligase 2"/>
    <property type="match status" value="1"/>
</dbReference>
<dbReference type="PANTHER" id="PTHR24096">
    <property type="entry name" value="LONG-CHAIN-FATTY-ACID--COA LIGASE"/>
    <property type="match status" value="1"/>
</dbReference>
<dbReference type="GO" id="GO:0005524">
    <property type="term" value="F:ATP binding"/>
    <property type="evidence" value="ECO:0007669"/>
    <property type="project" value="UniProtKB-KW"/>
</dbReference>
<dbReference type="InterPro" id="IPR025110">
    <property type="entry name" value="AMP-bd_C"/>
</dbReference>
<dbReference type="InterPro" id="IPR045851">
    <property type="entry name" value="AMP-bd_C_sf"/>
</dbReference>
<dbReference type="Pfam" id="PF00501">
    <property type="entry name" value="AMP-binding"/>
    <property type="match status" value="1"/>
</dbReference>
<dbReference type="Gene3D" id="3.40.50.12780">
    <property type="entry name" value="N-terminal domain of ligase-like"/>
    <property type="match status" value="1"/>
</dbReference>
<evidence type="ECO:0000259" key="6">
    <source>
        <dbReference type="Pfam" id="PF00501"/>
    </source>
</evidence>
<sequence>MDFITWTFSSGAPDLDKPLLIDPSDTTKSLSYNGLRSQVRRLLSGLQAVGVSPGDCVCVNSFNDVFYTTLYLGIIGSGAIFTAVNPSYTSQELIHHFRLTKPKILIVEPHLIGATLNAASDVAIPDSSIYLFDVVKENHNAGGQLNLQSWETLLTYGERDWIVPDAVTKTVAVYSQTSGTTGLPKAALIPHSYLVSQAALRLTGNSLPYTPRRLTALPPFHAFAAPILPSSIREGIVTYVMRRFDMRSFIEHTAQFEISETFLPPPVLVGLPLSPFSSKENLKTLRQILFGGASLRYSNQVPLYEILHSDASIQPVWGMTEIGWISAGVWPEKHVDDSVGRMLPGFEIKVLKGDGSTLAEEGESGDIFVRSPDMMLGYLDNEDATREAFDQDGWLRTGDVGRVTGEHKVFIDDRRKDLLKVRGWQVSPAEIEAILLQHPEIVDAGVIGVPLANGTGDLPRAYVVLQPESKLSPDEIKAFASASLAKYKVPEEIVFIDSIPRNPTGKILRRELREKAVASIGPEPSPISVQEGSARGPLKYIQIPPHNPIMGPKHM</sequence>
<dbReference type="SUPFAM" id="SSF56801">
    <property type="entry name" value="Acetyl-CoA synthetase-like"/>
    <property type="match status" value="1"/>
</dbReference>
<keyword evidence="4" id="KW-0547">Nucleotide-binding</keyword>
<comment type="caution">
    <text evidence="8">The sequence shown here is derived from an EMBL/GenBank/DDBJ whole genome shotgun (WGS) entry which is preliminary data.</text>
</comment>
<keyword evidence="3" id="KW-0436">Ligase</keyword>
<feature type="domain" description="AMP-binding enzyme C-terminal" evidence="7">
    <location>
        <begin position="430"/>
        <end position="506"/>
    </location>
</feature>
<dbReference type="Gene3D" id="3.30.300.30">
    <property type="match status" value="1"/>
</dbReference>
<evidence type="ECO:0000259" key="7">
    <source>
        <dbReference type="Pfam" id="PF13193"/>
    </source>
</evidence>
<name>A0A9P4U3U4_9PEZI</name>
<dbReference type="EMBL" id="MU007012">
    <property type="protein sequence ID" value="KAF2435966.1"/>
    <property type="molecule type" value="Genomic_DNA"/>
</dbReference>
<dbReference type="OrthoDB" id="6509636at2759"/>
<dbReference type="AlphaFoldDB" id="A0A9P4U3U4"/>
<dbReference type="GO" id="GO:0016405">
    <property type="term" value="F:CoA-ligase activity"/>
    <property type="evidence" value="ECO:0007669"/>
    <property type="project" value="TreeGrafter"/>
</dbReference>
<dbReference type="GO" id="GO:0019748">
    <property type="term" value="P:secondary metabolic process"/>
    <property type="evidence" value="ECO:0007669"/>
    <property type="project" value="TreeGrafter"/>
</dbReference>
<dbReference type="InterPro" id="IPR000873">
    <property type="entry name" value="AMP-dep_synth/lig_dom"/>
</dbReference>
<evidence type="ECO:0000256" key="3">
    <source>
        <dbReference type="ARBA" id="ARBA00022598"/>
    </source>
</evidence>
<comment type="pathway">
    <text evidence="1">Secondary metabolite biosynthesis.</text>
</comment>
<dbReference type="PANTHER" id="PTHR24096:SF317">
    <property type="entry name" value="ADENYLATE-FORMING ENZYME AFEA"/>
    <property type="match status" value="1"/>
</dbReference>
<organism evidence="8 9">
    <name type="scientific">Tothia fuscella</name>
    <dbReference type="NCBI Taxonomy" id="1048955"/>
    <lineage>
        <taxon>Eukaryota</taxon>
        <taxon>Fungi</taxon>
        <taxon>Dikarya</taxon>
        <taxon>Ascomycota</taxon>
        <taxon>Pezizomycotina</taxon>
        <taxon>Dothideomycetes</taxon>
        <taxon>Pleosporomycetidae</taxon>
        <taxon>Venturiales</taxon>
        <taxon>Cylindrosympodiaceae</taxon>
        <taxon>Tothia</taxon>
    </lineage>
</organism>
<dbReference type="PROSITE" id="PS00455">
    <property type="entry name" value="AMP_BINDING"/>
    <property type="match status" value="1"/>
</dbReference>
<dbReference type="InterPro" id="IPR042099">
    <property type="entry name" value="ANL_N_sf"/>
</dbReference>
<evidence type="ECO:0000256" key="4">
    <source>
        <dbReference type="ARBA" id="ARBA00022741"/>
    </source>
</evidence>
<dbReference type="Proteomes" id="UP000800235">
    <property type="component" value="Unassembled WGS sequence"/>
</dbReference>
<accession>A0A9P4U3U4</accession>
<evidence type="ECO:0000256" key="2">
    <source>
        <dbReference type="ARBA" id="ARBA00006432"/>
    </source>
</evidence>
<protein>
    <submittedName>
        <fullName evidence="8">Acetyl-CoA synthetase-like protein</fullName>
    </submittedName>
</protein>
<proteinExistence type="inferred from homology"/>
<gene>
    <name evidence="8" type="ORF">EJ08DRAFT_656309</name>
</gene>
<evidence type="ECO:0000256" key="1">
    <source>
        <dbReference type="ARBA" id="ARBA00005179"/>
    </source>
</evidence>
<keyword evidence="5" id="KW-0067">ATP-binding</keyword>
<keyword evidence="9" id="KW-1185">Reference proteome</keyword>
<comment type="similarity">
    <text evidence="2">Belongs to the ATP-dependent AMP-binding enzyme family.</text>
</comment>
<feature type="domain" description="AMP-dependent synthetase/ligase" evidence="6">
    <location>
        <begin position="16"/>
        <end position="379"/>
    </location>
</feature>
<dbReference type="InterPro" id="IPR020845">
    <property type="entry name" value="AMP-binding_CS"/>
</dbReference>
<dbReference type="Pfam" id="PF13193">
    <property type="entry name" value="AMP-binding_C"/>
    <property type="match status" value="1"/>
</dbReference>
<reference evidence="8" key="1">
    <citation type="journal article" date="2020" name="Stud. Mycol.">
        <title>101 Dothideomycetes genomes: a test case for predicting lifestyles and emergence of pathogens.</title>
        <authorList>
            <person name="Haridas S."/>
            <person name="Albert R."/>
            <person name="Binder M."/>
            <person name="Bloem J."/>
            <person name="Labutti K."/>
            <person name="Salamov A."/>
            <person name="Andreopoulos B."/>
            <person name="Baker S."/>
            <person name="Barry K."/>
            <person name="Bills G."/>
            <person name="Bluhm B."/>
            <person name="Cannon C."/>
            <person name="Castanera R."/>
            <person name="Culley D."/>
            <person name="Daum C."/>
            <person name="Ezra D."/>
            <person name="Gonzalez J."/>
            <person name="Henrissat B."/>
            <person name="Kuo A."/>
            <person name="Liang C."/>
            <person name="Lipzen A."/>
            <person name="Lutzoni F."/>
            <person name="Magnuson J."/>
            <person name="Mondo S."/>
            <person name="Nolan M."/>
            <person name="Ohm R."/>
            <person name="Pangilinan J."/>
            <person name="Park H.-J."/>
            <person name="Ramirez L."/>
            <person name="Alfaro M."/>
            <person name="Sun H."/>
            <person name="Tritt A."/>
            <person name="Yoshinaga Y."/>
            <person name="Zwiers L.-H."/>
            <person name="Turgeon B."/>
            <person name="Goodwin S."/>
            <person name="Spatafora J."/>
            <person name="Crous P."/>
            <person name="Grigoriev I."/>
        </authorList>
    </citation>
    <scope>NUCLEOTIDE SEQUENCE</scope>
    <source>
        <strain evidence="8">CBS 130266</strain>
    </source>
</reference>
<evidence type="ECO:0000313" key="9">
    <source>
        <dbReference type="Proteomes" id="UP000800235"/>
    </source>
</evidence>